<proteinExistence type="predicted"/>
<organism evidence="3 4">
    <name type="scientific">Thorsellia anophelis DSM 18579</name>
    <dbReference type="NCBI Taxonomy" id="1123402"/>
    <lineage>
        <taxon>Bacteria</taxon>
        <taxon>Pseudomonadati</taxon>
        <taxon>Pseudomonadota</taxon>
        <taxon>Gammaproteobacteria</taxon>
        <taxon>Enterobacterales</taxon>
        <taxon>Thorselliaceae</taxon>
        <taxon>Thorsellia</taxon>
    </lineage>
</organism>
<feature type="region of interest" description="Disordered" evidence="1">
    <location>
        <begin position="1"/>
        <end position="22"/>
    </location>
</feature>
<feature type="transmembrane region" description="Helical" evidence="2">
    <location>
        <begin position="36"/>
        <end position="54"/>
    </location>
</feature>
<protein>
    <submittedName>
        <fullName evidence="3">Uncharacterized protein</fullName>
    </submittedName>
</protein>
<evidence type="ECO:0000256" key="2">
    <source>
        <dbReference type="SAM" id="Phobius"/>
    </source>
</evidence>
<sequence length="301" mass="34570">MHNSIKTKHSETNPLVKEPESNKRHHVKMLQKNKKWIILVSVIIAAIALAMMYFSPSWQHSNINHKYLISQYLNAQELSQVITYDNIHFHSTYANDQFTQELLKQAQLSAPEKVKEIQFLLLLIKQSIDQTDFYMLKRNIEQLIPFLDAPIDANLDILDANINLEFDHMMGIRAELSKLNKHHCIVDSLTIAKDQNTRACGLFLLKNTKIPFTTILAIDAKQNKPIGLSVVIANLKKHRFTAIALNPTQPCKEDNTFIVNLNDDPKTFLTNFISDMTLDENNKTIMQIGNEAYVLKDECKN</sequence>
<evidence type="ECO:0000313" key="3">
    <source>
        <dbReference type="EMBL" id="SET49482.1"/>
    </source>
</evidence>
<gene>
    <name evidence="3" type="ORF">SAMN02583745_02536</name>
</gene>
<evidence type="ECO:0000256" key="1">
    <source>
        <dbReference type="SAM" id="MobiDB-lite"/>
    </source>
</evidence>
<keyword evidence="2" id="KW-1133">Transmembrane helix</keyword>
<accession>A0A1I0EXQ2</accession>
<keyword evidence="2" id="KW-0812">Transmembrane</keyword>
<evidence type="ECO:0000313" key="4">
    <source>
        <dbReference type="Proteomes" id="UP000242642"/>
    </source>
</evidence>
<name>A0A1I0EXQ2_9GAMM</name>
<dbReference type="EMBL" id="FOHV01000032">
    <property type="protein sequence ID" value="SET49482.1"/>
    <property type="molecule type" value="Genomic_DNA"/>
</dbReference>
<reference evidence="4" key="1">
    <citation type="submission" date="2016-10" db="EMBL/GenBank/DDBJ databases">
        <authorList>
            <person name="Varghese N."/>
            <person name="Submissions S."/>
        </authorList>
    </citation>
    <scope>NUCLEOTIDE SEQUENCE [LARGE SCALE GENOMIC DNA]</scope>
    <source>
        <strain evidence="4">DSM 18579</strain>
    </source>
</reference>
<dbReference type="AlphaFoldDB" id="A0A1I0EXQ2"/>
<keyword evidence="4" id="KW-1185">Reference proteome</keyword>
<dbReference type="Proteomes" id="UP000242642">
    <property type="component" value="Unassembled WGS sequence"/>
</dbReference>
<keyword evidence="2" id="KW-0472">Membrane</keyword>
<dbReference type="RefSeq" id="WP_093321797.1">
    <property type="nucleotide sequence ID" value="NZ_FOHV01000032.1"/>
</dbReference>